<dbReference type="GO" id="GO:0003735">
    <property type="term" value="F:structural constituent of ribosome"/>
    <property type="evidence" value="ECO:0007669"/>
    <property type="project" value="InterPro"/>
</dbReference>
<evidence type="ECO:0000256" key="4">
    <source>
        <dbReference type="HAMAP-Rule" id="MF_01341"/>
    </source>
</evidence>
<keyword evidence="3 4" id="KW-0687">Ribonucleoprotein</keyword>
<dbReference type="PANTHER" id="PTHR12934">
    <property type="entry name" value="50S RIBOSOMAL PROTEIN L15"/>
    <property type="match status" value="1"/>
</dbReference>
<dbReference type="EMBL" id="LBZA01000051">
    <property type="protein sequence ID" value="KKR61941.1"/>
    <property type="molecule type" value="Genomic_DNA"/>
</dbReference>
<comment type="function">
    <text evidence="4">Binds to the 23S rRNA.</text>
</comment>
<dbReference type="PATRIC" id="fig|1618553.3.peg.631"/>
<evidence type="ECO:0000313" key="6">
    <source>
        <dbReference type="EMBL" id="KKR61941.1"/>
    </source>
</evidence>
<reference evidence="6 7" key="1">
    <citation type="journal article" date="2015" name="Nature">
        <title>rRNA introns, odd ribosomes, and small enigmatic genomes across a large radiation of phyla.</title>
        <authorList>
            <person name="Brown C.T."/>
            <person name="Hug L.A."/>
            <person name="Thomas B.C."/>
            <person name="Sharon I."/>
            <person name="Castelle C.J."/>
            <person name="Singh A."/>
            <person name="Wilkins M.J."/>
            <person name="Williams K.H."/>
            <person name="Banfield J.F."/>
        </authorList>
    </citation>
    <scope>NUCLEOTIDE SEQUENCE [LARGE SCALE GENOMIC DNA]</scope>
</reference>
<evidence type="ECO:0000313" key="7">
    <source>
        <dbReference type="Proteomes" id="UP000034293"/>
    </source>
</evidence>
<keyword evidence="4" id="KW-0694">RNA-binding</keyword>
<comment type="caution">
    <text evidence="6">The sequence shown here is derived from an EMBL/GenBank/DDBJ whole genome shotgun (WGS) entry which is preliminary data.</text>
</comment>
<dbReference type="SUPFAM" id="SSF52080">
    <property type="entry name" value="Ribosomal proteins L15p and L18e"/>
    <property type="match status" value="1"/>
</dbReference>
<comment type="similarity">
    <text evidence="1 4">Belongs to the universal ribosomal protein uL15 family.</text>
</comment>
<accession>A0A0G0SHT9</accession>
<dbReference type="InterPro" id="IPR036227">
    <property type="entry name" value="Ribosomal_uL15/eL18_sf"/>
</dbReference>
<dbReference type="Gene3D" id="3.100.10.10">
    <property type="match status" value="1"/>
</dbReference>
<dbReference type="InterPro" id="IPR030878">
    <property type="entry name" value="Ribosomal_uL15"/>
</dbReference>
<keyword evidence="2 4" id="KW-0689">Ribosomal protein</keyword>
<keyword evidence="4" id="KW-0699">rRNA-binding</keyword>
<evidence type="ECO:0000256" key="1">
    <source>
        <dbReference type="ARBA" id="ARBA00007320"/>
    </source>
</evidence>
<dbReference type="AlphaFoldDB" id="A0A0G0SHT9"/>
<sequence>MANLPKVIQKSKKRVGRGMGSGKGSHTTGRGQKGQKSRGTIGVLFEGMKMRKSLLKRLPLMRGKGKFHAKARPEIVNYKRLEKLTDGTEITLEKLVKLGVVNGKLAKINGVKILSVGKNPKKFKFSVPTSGKVITVTASSEKPAEKEVKTSK</sequence>
<dbReference type="InterPro" id="IPR005749">
    <property type="entry name" value="Ribosomal_uL15_bac-type"/>
</dbReference>
<dbReference type="HAMAP" id="MF_01341">
    <property type="entry name" value="Ribosomal_uL15"/>
    <property type="match status" value="1"/>
</dbReference>
<proteinExistence type="inferred from homology"/>
<feature type="region of interest" description="Disordered" evidence="5">
    <location>
        <begin position="1"/>
        <end position="39"/>
    </location>
</feature>
<dbReference type="GO" id="GO:0015934">
    <property type="term" value="C:large ribosomal subunit"/>
    <property type="evidence" value="ECO:0007669"/>
    <property type="project" value="InterPro"/>
</dbReference>
<dbReference type="GO" id="GO:0006412">
    <property type="term" value="P:translation"/>
    <property type="evidence" value="ECO:0007669"/>
    <property type="project" value="UniProtKB-UniRule"/>
</dbReference>
<organism evidence="6 7">
    <name type="scientific">Candidatus Woesebacteria bacterium GW2011_GWA1_40_43</name>
    <dbReference type="NCBI Taxonomy" id="1618553"/>
    <lineage>
        <taxon>Bacteria</taxon>
        <taxon>Candidatus Woeseibacteriota</taxon>
    </lineage>
</organism>
<dbReference type="PANTHER" id="PTHR12934:SF11">
    <property type="entry name" value="LARGE RIBOSOMAL SUBUNIT PROTEIN UL15M"/>
    <property type="match status" value="1"/>
</dbReference>
<evidence type="ECO:0000256" key="2">
    <source>
        <dbReference type="ARBA" id="ARBA00022980"/>
    </source>
</evidence>
<dbReference type="Proteomes" id="UP000034293">
    <property type="component" value="Unassembled WGS sequence"/>
</dbReference>
<evidence type="ECO:0000256" key="3">
    <source>
        <dbReference type="ARBA" id="ARBA00023274"/>
    </source>
</evidence>
<dbReference type="GO" id="GO:0019843">
    <property type="term" value="F:rRNA binding"/>
    <property type="evidence" value="ECO:0007669"/>
    <property type="project" value="UniProtKB-UniRule"/>
</dbReference>
<protein>
    <recommendedName>
        <fullName evidence="4">Large ribosomal subunit protein uL15</fullName>
    </recommendedName>
</protein>
<comment type="subunit">
    <text evidence="4">Part of the 50S ribosomal subunit.</text>
</comment>
<gene>
    <name evidence="4" type="primary">rplO</name>
    <name evidence="6" type="ORF">UU02_C0051G0010</name>
</gene>
<name>A0A0G0SHT9_9BACT</name>
<evidence type="ECO:0000256" key="5">
    <source>
        <dbReference type="SAM" id="MobiDB-lite"/>
    </source>
</evidence>